<organism evidence="2">
    <name type="scientific">viral metagenome</name>
    <dbReference type="NCBI Taxonomy" id="1070528"/>
    <lineage>
        <taxon>unclassified sequences</taxon>
        <taxon>metagenomes</taxon>
        <taxon>organismal metagenomes</taxon>
    </lineage>
</organism>
<dbReference type="AlphaFoldDB" id="A0A6M3MEL8"/>
<gene>
    <name evidence="1" type="ORF">MM171A01172_0016</name>
    <name evidence="2" type="ORF">MM171B00869_0002</name>
</gene>
<proteinExistence type="predicted"/>
<accession>A0A6M3MEL8</accession>
<name>A0A6M3MEL8_9ZZZZ</name>
<protein>
    <recommendedName>
        <fullName evidence="3">Peptidase</fullName>
    </recommendedName>
</protein>
<dbReference type="EMBL" id="MT143643">
    <property type="protein sequence ID" value="QJA99330.1"/>
    <property type="molecule type" value="Genomic_DNA"/>
</dbReference>
<sequence length="97" mass="11204">MLIKAGVDISRLNREIRRSLPWAESVYNQYQKRFVVTSTYEGNHGAGSLHYANEAYDLELPVIGGNKIYQGMKNTFPDTFDIVLERDHIHVEHDPKK</sequence>
<evidence type="ECO:0008006" key="3">
    <source>
        <dbReference type="Google" id="ProtNLM"/>
    </source>
</evidence>
<evidence type="ECO:0000313" key="1">
    <source>
        <dbReference type="EMBL" id="QJA99330.1"/>
    </source>
</evidence>
<dbReference type="EMBL" id="MT143829">
    <property type="protein sequence ID" value="QJB03172.1"/>
    <property type="molecule type" value="Genomic_DNA"/>
</dbReference>
<reference evidence="2" key="1">
    <citation type="submission" date="2020-03" db="EMBL/GenBank/DDBJ databases">
        <title>The deep terrestrial virosphere.</title>
        <authorList>
            <person name="Holmfeldt K."/>
            <person name="Nilsson E."/>
            <person name="Simone D."/>
            <person name="Lopez-Fernandez M."/>
            <person name="Wu X."/>
            <person name="de Brujin I."/>
            <person name="Lundin D."/>
            <person name="Andersson A."/>
            <person name="Bertilsson S."/>
            <person name="Dopson M."/>
        </authorList>
    </citation>
    <scope>NUCLEOTIDE SEQUENCE</scope>
    <source>
        <strain evidence="1">MM171A01172</strain>
        <strain evidence="2">MM171B00869</strain>
    </source>
</reference>
<evidence type="ECO:0000313" key="2">
    <source>
        <dbReference type="EMBL" id="QJB03172.1"/>
    </source>
</evidence>